<reference evidence="2 3" key="1">
    <citation type="journal article" date="2016" name="Nat. Commun.">
        <title>Ectomycorrhizal ecology is imprinted in the genome of the dominant symbiotic fungus Cenococcum geophilum.</title>
        <authorList>
            <consortium name="DOE Joint Genome Institute"/>
            <person name="Peter M."/>
            <person name="Kohler A."/>
            <person name="Ohm R.A."/>
            <person name="Kuo A."/>
            <person name="Krutzmann J."/>
            <person name="Morin E."/>
            <person name="Arend M."/>
            <person name="Barry K.W."/>
            <person name="Binder M."/>
            <person name="Choi C."/>
            <person name="Clum A."/>
            <person name="Copeland A."/>
            <person name="Grisel N."/>
            <person name="Haridas S."/>
            <person name="Kipfer T."/>
            <person name="LaButti K."/>
            <person name="Lindquist E."/>
            <person name="Lipzen A."/>
            <person name="Maire R."/>
            <person name="Meier B."/>
            <person name="Mihaltcheva S."/>
            <person name="Molinier V."/>
            <person name="Murat C."/>
            <person name="Poggeler S."/>
            <person name="Quandt C.A."/>
            <person name="Sperisen C."/>
            <person name="Tritt A."/>
            <person name="Tisserant E."/>
            <person name="Crous P.W."/>
            <person name="Henrissat B."/>
            <person name="Nehls U."/>
            <person name="Egli S."/>
            <person name="Spatafora J.W."/>
            <person name="Grigoriev I.V."/>
            <person name="Martin F.M."/>
        </authorList>
    </citation>
    <scope>NUCLEOTIDE SEQUENCE [LARGE SCALE GENOMIC DNA]</scope>
    <source>
        <strain evidence="2 3">CBS 459.81</strain>
    </source>
</reference>
<keyword evidence="3" id="KW-1185">Reference proteome</keyword>
<organism evidence="2 3">
    <name type="scientific">Lepidopterella palustris CBS 459.81</name>
    <dbReference type="NCBI Taxonomy" id="1314670"/>
    <lineage>
        <taxon>Eukaryota</taxon>
        <taxon>Fungi</taxon>
        <taxon>Dikarya</taxon>
        <taxon>Ascomycota</taxon>
        <taxon>Pezizomycotina</taxon>
        <taxon>Dothideomycetes</taxon>
        <taxon>Pleosporomycetidae</taxon>
        <taxon>Mytilinidiales</taxon>
        <taxon>Argynnaceae</taxon>
        <taxon>Lepidopterella</taxon>
    </lineage>
</organism>
<gene>
    <name evidence="2" type="ORF">K432DRAFT_412099</name>
</gene>
<keyword evidence="1" id="KW-0175">Coiled coil</keyword>
<protein>
    <submittedName>
        <fullName evidence="2">Uncharacterized protein</fullName>
    </submittedName>
</protein>
<proteinExistence type="predicted"/>
<evidence type="ECO:0000313" key="2">
    <source>
        <dbReference type="EMBL" id="OCK72685.1"/>
    </source>
</evidence>
<name>A0A8E2DVT5_9PEZI</name>
<evidence type="ECO:0000313" key="3">
    <source>
        <dbReference type="Proteomes" id="UP000250266"/>
    </source>
</evidence>
<accession>A0A8E2DVT5</accession>
<feature type="coiled-coil region" evidence="1">
    <location>
        <begin position="3"/>
        <end position="37"/>
    </location>
</feature>
<dbReference type="Proteomes" id="UP000250266">
    <property type="component" value="Unassembled WGS sequence"/>
</dbReference>
<dbReference type="AlphaFoldDB" id="A0A8E2DVT5"/>
<evidence type="ECO:0000256" key="1">
    <source>
        <dbReference type="SAM" id="Coils"/>
    </source>
</evidence>
<dbReference type="EMBL" id="KV747369">
    <property type="protein sequence ID" value="OCK72685.1"/>
    <property type="molecule type" value="Genomic_DNA"/>
</dbReference>
<sequence>MQIKATDRKIDRLKKRILEVKERRKALRNKLERETAARLEKVKKKTARIARL</sequence>